<sequence>MWTKLEVILGIPLSRTGEPDLLVWHYSKNGRFSVRSAYHLACLMDDRPGSSSLGEREGSWWRKVWQSKIPNKIKVFVWRACLNALPTSANLSRRIQGFQAGCPLCRTEKEDVMHVLALCPFARQAWGLSSFRSSLIVSGSGDTLTWMQGVALRLDSQELSLFFCFCWALWWCRNRKLMEGKCVNPSQVPPFVSHYFEAFLAQSAGAATRSVSSIPLRWQASLSPFIKLNFDGATFNHGQEMGVGVVARDATGHLHCAVYGLEYGRVLAIRKGWRSVVLEGDCANLILKLQSPKTVPLRVLLCLMSLI</sequence>
<evidence type="ECO:0000259" key="1">
    <source>
        <dbReference type="Pfam" id="PF13966"/>
    </source>
</evidence>
<comment type="caution">
    <text evidence="2">The sequence shown here is derived from an EMBL/GenBank/DDBJ whole genome shotgun (WGS) entry which is preliminary data.</text>
</comment>
<name>A0AAW2WRD6_9LAMI</name>
<dbReference type="AlphaFoldDB" id="A0AAW2WRD6"/>
<proteinExistence type="predicted"/>
<accession>A0AAW2WRD6</accession>
<feature type="domain" description="Reverse transcriptase zinc-binding" evidence="1">
    <location>
        <begin position="32"/>
        <end position="126"/>
    </location>
</feature>
<organism evidence="2">
    <name type="scientific">Sesamum latifolium</name>
    <dbReference type="NCBI Taxonomy" id="2727402"/>
    <lineage>
        <taxon>Eukaryota</taxon>
        <taxon>Viridiplantae</taxon>
        <taxon>Streptophyta</taxon>
        <taxon>Embryophyta</taxon>
        <taxon>Tracheophyta</taxon>
        <taxon>Spermatophyta</taxon>
        <taxon>Magnoliopsida</taxon>
        <taxon>eudicotyledons</taxon>
        <taxon>Gunneridae</taxon>
        <taxon>Pentapetalae</taxon>
        <taxon>asterids</taxon>
        <taxon>lamiids</taxon>
        <taxon>Lamiales</taxon>
        <taxon>Pedaliaceae</taxon>
        <taxon>Sesamum</taxon>
    </lineage>
</organism>
<dbReference type="InterPro" id="IPR052929">
    <property type="entry name" value="RNase_H-like_EbsB-rel"/>
</dbReference>
<dbReference type="PANTHER" id="PTHR47074:SF61">
    <property type="entry name" value="RNASE H TYPE-1 DOMAIN-CONTAINING PROTEIN"/>
    <property type="match status" value="1"/>
</dbReference>
<dbReference type="PANTHER" id="PTHR47074">
    <property type="entry name" value="BNAC02G40300D PROTEIN"/>
    <property type="match status" value="1"/>
</dbReference>
<protein>
    <recommendedName>
        <fullName evidence="1">Reverse transcriptase zinc-binding domain-containing protein</fullName>
    </recommendedName>
</protein>
<reference evidence="2" key="2">
    <citation type="journal article" date="2024" name="Plant">
        <title>Genomic evolution and insights into agronomic trait innovations of Sesamum species.</title>
        <authorList>
            <person name="Miao H."/>
            <person name="Wang L."/>
            <person name="Qu L."/>
            <person name="Liu H."/>
            <person name="Sun Y."/>
            <person name="Le M."/>
            <person name="Wang Q."/>
            <person name="Wei S."/>
            <person name="Zheng Y."/>
            <person name="Lin W."/>
            <person name="Duan Y."/>
            <person name="Cao H."/>
            <person name="Xiong S."/>
            <person name="Wang X."/>
            <person name="Wei L."/>
            <person name="Li C."/>
            <person name="Ma Q."/>
            <person name="Ju M."/>
            <person name="Zhao R."/>
            <person name="Li G."/>
            <person name="Mu C."/>
            <person name="Tian Q."/>
            <person name="Mei H."/>
            <person name="Zhang T."/>
            <person name="Gao T."/>
            <person name="Zhang H."/>
        </authorList>
    </citation>
    <scope>NUCLEOTIDE SEQUENCE</scope>
    <source>
        <strain evidence="2">KEN1</strain>
    </source>
</reference>
<dbReference type="InterPro" id="IPR026960">
    <property type="entry name" value="RVT-Znf"/>
</dbReference>
<evidence type="ECO:0000313" key="2">
    <source>
        <dbReference type="EMBL" id="KAL0442406.1"/>
    </source>
</evidence>
<reference evidence="2" key="1">
    <citation type="submission" date="2020-06" db="EMBL/GenBank/DDBJ databases">
        <authorList>
            <person name="Li T."/>
            <person name="Hu X."/>
            <person name="Zhang T."/>
            <person name="Song X."/>
            <person name="Zhang H."/>
            <person name="Dai N."/>
            <person name="Sheng W."/>
            <person name="Hou X."/>
            <person name="Wei L."/>
        </authorList>
    </citation>
    <scope>NUCLEOTIDE SEQUENCE</scope>
    <source>
        <strain evidence="2">KEN1</strain>
        <tissue evidence="2">Leaf</tissue>
    </source>
</reference>
<gene>
    <name evidence="2" type="ORF">Slati_1963300</name>
</gene>
<dbReference type="EMBL" id="JACGWN010000007">
    <property type="protein sequence ID" value="KAL0442406.1"/>
    <property type="molecule type" value="Genomic_DNA"/>
</dbReference>
<dbReference type="Pfam" id="PF13966">
    <property type="entry name" value="zf-RVT"/>
    <property type="match status" value="1"/>
</dbReference>